<organism evidence="2 3">
    <name type="scientific">Aspergillus calidoustus</name>
    <dbReference type="NCBI Taxonomy" id="454130"/>
    <lineage>
        <taxon>Eukaryota</taxon>
        <taxon>Fungi</taxon>
        <taxon>Dikarya</taxon>
        <taxon>Ascomycota</taxon>
        <taxon>Pezizomycotina</taxon>
        <taxon>Eurotiomycetes</taxon>
        <taxon>Eurotiomycetidae</taxon>
        <taxon>Eurotiales</taxon>
        <taxon>Aspergillaceae</taxon>
        <taxon>Aspergillus</taxon>
        <taxon>Aspergillus subgen. Nidulantes</taxon>
    </lineage>
</organism>
<evidence type="ECO:0000259" key="1">
    <source>
        <dbReference type="Pfam" id="PF09994"/>
    </source>
</evidence>
<dbReference type="AlphaFoldDB" id="A0A0U5GCP4"/>
<dbReference type="OrthoDB" id="3057168at2759"/>
<feature type="domain" description="T6SS Phospholipase effector Tle1-like catalytic" evidence="1">
    <location>
        <begin position="461"/>
        <end position="565"/>
    </location>
</feature>
<evidence type="ECO:0000313" key="3">
    <source>
        <dbReference type="Proteomes" id="UP000054771"/>
    </source>
</evidence>
<dbReference type="InterPro" id="IPR018712">
    <property type="entry name" value="Tle1-like_cat"/>
</dbReference>
<name>A0A0U5GCP4_ASPCI</name>
<dbReference type="Pfam" id="PF09994">
    <property type="entry name" value="T6SS_Tle1-like_cat"/>
    <property type="match status" value="2"/>
</dbReference>
<sequence length="732" mass="82365">MDAQNPDPIPDVPCILNLEIGEGPAQTIAMELEEDIPAELEYFVRLTHFGLLKEAREWFSHCLKPYRSLFPVFLEYADMLYHEGSYEELRTLHTATESADPVGLEWLCNLLSKLAASRAPQGQPKDAIRDALSTALECWNYLHARHAHSPGIPNAIEIHIIEVYLNILVAAYDAQVMHVETRYLNPPWSSSSVPPWHGFDAWYLDLRQHGQFWEAQRILGLLLPVLPKGDDMNIFKLRQQVVTVTKLDEGSFDESLVLSELISAGQLCERYLTSYAQQHLSPSAQDPADLIIAEDYLQISRSLGDILLNLSNLEGKENSPHLKKIYELERISDGLSMPRSMKHNLANYKRIIICADGAWVASHRGNDVAPSNVARIARAIAAEGLDNEGNVVKQIVFYQPGVGNGGLYPYQKALFGGFGWGLEDEVCQLYGFISNNYDPGDELFLFGWSSGASTESQWYATHQHKLDLWDVRIKCVGVWDTVGTLGFPEVGTVRVLKSLGFPVNKNYEFHSTEVPQGIDYAFQALALDERRAAFAPTLWHASHESGPKNELRQCWFPGDHSTIGDNLSGMITFAGDVIDDLVVEHEKLCGIYNGWGCGAVVDNPAGLVKGLAWELFLKKDRTLGDYEYTDSLGTSMDRVYRSQTETFHRMVRVRKEKLPGGYNLGSLDGFELMQQGRDGGNWYWVKYDKEIPEDEMNPDKSMTVSYRQDGLVNYKHREPMSVLLCPSHSSQP</sequence>
<proteinExistence type="predicted"/>
<dbReference type="EMBL" id="CDMC01000011">
    <property type="protein sequence ID" value="CEL08446.1"/>
    <property type="molecule type" value="Genomic_DNA"/>
</dbReference>
<reference evidence="3" key="1">
    <citation type="journal article" date="2016" name="Genome Announc.">
        <title>Draft genome sequences of fungus Aspergillus calidoustus.</title>
        <authorList>
            <person name="Horn F."/>
            <person name="Linde J."/>
            <person name="Mattern D.J."/>
            <person name="Walther G."/>
            <person name="Guthke R."/>
            <person name="Scherlach K."/>
            <person name="Martin K."/>
            <person name="Brakhage A.A."/>
            <person name="Petzke L."/>
            <person name="Valiante V."/>
        </authorList>
    </citation>
    <scope>NUCLEOTIDE SEQUENCE [LARGE SCALE GENOMIC DNA]</scope>
    <source>
        <strain evidence="3">SF006504</strain>
    </source>
</reference>
<protein>
    <recommendedName>
        <fullName evidence="1">T6SS Phospholipase effector Tle1-like catalytic domain-containing protein</fullName>
    </recommendedName>
</protein>
<feature type="domain" description="T6SS Phospholipase effector Tle1-like catalytic" evidence="1">
    <location>
        <begin position="349"/>
        <end position="452"/>
    </location>
</feature>
<accession>A0A0U5GCP4</accession>
<keyword evidence="3" id="KW-1185">Reference proteome</keyword>
<evidence type="ECO:0000313" key="2">
    <source>
        <dbReference type="EMBL" id="CEL08446.1"/>
    </source>
</evidence>
<dbReference type="PANTHER" id="PTHR33840:SF16">
    <property type="entry name" value="DUF2235 DOMAIN-CONTAINING PROTEIN"/>
    <property type="match status" value="1"/>
</dbReference>
<dbReference type="STRING" id="454130.A0A0U5GCP4"/>
<dbReference type="Proteomes" id="UP000054771">
    <property type="component" value="Unassembled WGS sequence"/>
</dbReference>
<dbReference type="PANTHER" id="PTHR33840">
    <property type="match status" value="1"/>
</dbReference>
<gene>
    <name evidence="2" type="ORF">ASPCAL11596</name>
</gene>